<gene>
    <name evidence="1" type="ORF">AMTR_s00205p00021920</name>
</gene>
<keyword evidence="2" id="KW-1185">Reference proteome</keyword>
<protein>
    <recommendedName>
        <fullName evidence="3">DUF659 domain-containing protein</fullName>
    </recommendedName>
</protein>
<dbReference type="Gramene" id="ERN03022">
    <property type="protein sequence ID" value="ERN03022"/>
    <property type="gene ID" value="AMTR_s00205p00021920"/>
</dbReference>
<reference evidence="2" key="1">
    <citation type="journal article" date="2013" name="Science">
        <title>The Amborella genome and the evolution of flowering plants.</title>
        <authorList>
            <consortium name="Amborella Genome Project"/>
        </authorList>
    </citation>
    <scope>NUCLEOTIDE SEQUENCE [LARGE SCALE GENOMIC DNA]</scope>
</reference>
<name>W1NZI1_AMBTC</name>
<accession>W1NZI1</accession>
<evidence type="ECO:0000313" key="1">
    <source>
        <dbReference type="EMBL" id="ERN03022.1"/>
    </source>
</evidence>
<proteinExistence type="predicted"/>
<dbReference type="Proteomes" id="UP000017836">
    <property type="component" value="Unassembled WGS sequence"/>
</dbReference>
<dbReference type="HOGENOM" id="CLU_1808831_0_0_1"/>
<organism evidence="1 2">
    <name type="scientific">Amborella trichopoda</name>
    <dbReference type="NCBI Taxonomy" id="13333"/>
    <lineage>
        <taxon>Eukaryota</taxon>
        <taxon>Viridiplantae</taxon>
        <taxon>Streptophyta</taxon>
        <taxon>Embryophyta</taxon>
        <taxon>Tracheophyta</taxon>
        <taxon>Spermatophyta</taxon>
        <taxon>Magnoliopsida</taxon>
        <taxon>Amborellales</taxon>
        <taxon>Amborellaceae</taxon>
        <taxon>Amborella</taxon>
    </lineage>
</organism>
<sequence length="143" mass="16491">MRLEESEAKHLFGSSRKDNMRSLDQTVFTSLSQYSGLTQNATRSNKRAKGNITHMFEAHGREDVDAVTARYFYAHGIPFNIVRGPQFQEKIYAINNAPKGYVPPKYERLRTRLLDKQRSQIDHELGALRNEWPTYEISIISDG</sequence>
<dbReference type="EMBL" id="KI394412">
    <property type="protein sequence ID" value="ERN03022.1"/>
    <property type="molecule type" value="Genomic_DNA"/>
</dbReference>
<dbReference type="AlphaFoldDB" id="W1NZI1"/>
<evidence type="ECO:0008006" key="3">
    <source>
        <dbReference type="Google" id="ProtNLM"/>
    </source>
</evidence>
<evidence type="ECO:0000313" key="2">
    <source>
        <dbReference type="Proteomes" id="UP000017836"/>
    </source>
</evidence>